<dbReference type="InterPro" id="IPR008998">
    <property type="entry name" value="Agglutinin"/>
</dbReference>
<keyword evidence="2" id="KW-1015">Disulfide bond</keyword>
<dbReference type="Pfam" id="PF01117">
    <property type="entry name" value="Aerolysin"/>
    <property type="match status" value="1"/>
</dbReference>
<comment type="similarity">
    <text evidence="1">Belongs to the aerolysin family.</text>
</comment>
<dbReference type="InterPro" id="IPR036242">
    <property type="entry name" value="Agglutinin_dom_sf"/>
</dbReference>
<gene>
    <name evidence="5" type="primary">LOC111024286</name>
</gene>
<dbReference type="CDD" id="cd20216">
    <property type="entry name" value="PFM_HFR-2-like"/>
    <property type="match status" value="1"/>
</dbReference>
<dbReference type="InterPro" id="IPR053237">
    <property type="entry name" value="Natterin_C"/>
</dbReference>
<dbReference type="Proteomes" id="UP000504603">
    <property type="component" value="Unplaced"/>
</dbReference>
<dbReference type="Pfam" id="PF07468">
    <property type="entry name" value="Agglutinin"/>
    <property type="match status" value="2"/>
</dbReference>
<evidence type="ECO:0000256" key="1">
    <source>
        <dbReference type="ARBA" id="ARBA00009831"/>
    </source>
</evidence>
<evidence type="ECO:0000256" key="2">
    <source>
        <dbReference type="ARBA" id="ARBA00023157"/>
    </source>
</evidence>
<keyword evidence="4" id="KW-1185">Reference proteome</keyword>
<reference evidence="5" key="1">
    <citation type="submission" date="2025-08" db="UniProtKB">
        <authorList>
            <consortium name="RefSeq"/>
        </authorList>
    </citation>
    <scope>IDENTIFICATION</scope>
    <source>
        <strain evidence="5">OHB3-1</strain>
    </source>
</reference>
<dbReference type="OrthoDB" id="4948898at2759"/>
<feature type="domain" description="Agglutinin" evidence="3">
    <location>
        <begin position="169"/>
        <end position="304"/>
    </location>
</feature>
<feature type="domain" description="Agglutinin" evidence="3">
    <location>
        <begin position="10"/>
        <end position="164"/>
    </location>
</feature>
<dbReference type="AlphaFoldDB" id="A0A6J1DTL6"/>
<evidence type="ECO:0000259" key="3">
    <source>
        <dbReference type="SMART" id="SM00791"/>
    </source>
</evidence>
<dbReference type="InterPro" id="IPR055267">
    <property type="entry name" value="Aerolysin-like_C"/>
</dbReference>
<dbReference type="RefSeq" id="XP_022157625.1">
    <property type="nucleotide sequence ID" value="XM_022301933.1"/>
</dbReference>
<sequence>MNESDEEGRKSLPKYFTLKSRMNGRYLRYIRDDKVMNGFLKFSGTHVVSPFAKFEVEEAKDKATKKGLVHIRCCYNNKYWVRWSDKSKYIVATANEPDEDRSKFSSTLFEPIYDYDEEVYRFKHVQLNEFLQLREHLLNQFQDALFANNDGYGMDESYQTTVVDWSTLFILPKHVAFKGDNGKYLKVHSSGTRYLEFSGSDVADAAVGNQIFITSDGHVRIKNDDNGKFWIRDPNWIHAKATERDFDDPNTLFWPVRVGSRNSVALRNRGNNHFVKRLTKDGKTNCLNAAESTIVPEAKFEMEELVMSRSIYDVNFRVSDARVYDETPTTMTTKETVNMNSEPQKQKLKLRFEDTKSSTWTNSVATKIGMKITVEVGNPEISSSALEVSTEFREERTWGETKETKTRREIEHEVTVPPMTKVRAKVLATKGFIDIPYSYTQRDVLTNGKVVIQHFDDGVYIGSNCYNYTFLAEQEAV</sequence>
<protein>
    <submittedName>
        <fullName evidence="5">Uncharacterized protein LOC111024286</fullName>
    </submittedName>
</protein>
<dbReference type="PANTHER" id="PTHR39244:SF5">
    <property type="entry name" value="NATTERIN-3-LIKE"/>
    <property type="match status" value="1"/>
</dbReference>
<dbReference type="SUPFAM" id="SSF50382">
    <property type="entry name" value="Agglutinin"/>
    <property type="match status" value="2"/>
</dbReference>
<dbReference type="PANTHER" id="PTHR39244">
    <property type="entry name" value="NATTERIN-4"/>
    <property type="match status" value="1"/>
</dbReference>
<dbReference type="GeneID" id="111024286"/>
<dbReference type="Gene3D" id="2.80.10.50">
    <property type="match status" value="2"/>
</dbReference>
<dbReference type="CDD" id="cd00257">
    <property type="entry name" value="beta-trefoil_FSCN-like"/>
    <property type="match status" value="1"/>
</dbReference>
<name>A0A6J1DTL6_MOMCH</name>
<dbReference type="SMART" id="SM00791">
    <property type="entry name" value="Agglutinin"/>
    <property type="match status" value="2"/>
</dbReference>
<organism evidence="4 5">
    <name type="scientific">Momordica charantia</name>
    <name type="common">Bitter gourd</name>
    <name type="synonym">Balsam pear</name>
    <dbReference type="NCBI Taxonomy" id="3673"/>
    <lineage>
        <taxon>Eukaryota</taxon>
        <taxon>Viridiplantae</taxon>
        <taxon>Streptophyta</taxon>
        <taxon>Embryophyta</taxon>
        <taxon>Tracheophyta</taxon>
        <taxon>Spermatophyta</taxon>
        <taxon>Magnoliopsida</taxon>
        <taxon>eudicotyledons</taxon>
        <taxon>Gunneridae</taxon>
        <taxon>Pentapetalae</taxon>
        <taxon>rosids</taxon>
        <taxon>fabids</taxon>
        <taxon>Cucurbitales</taxon>
        <taxon>Cucurbitaceae</taxon>
        <taxon>Momordiceae</taxon>
        <taxon>Momordica</taxon>
    </lineage>
</organism>
<evidence type="ECO:0000313" key="5">
    <source>
        <dbReference type="RefSeq" id="XP_022157625.1"/>
    </source>
</evidence>
<dbReference type="KEGG" id="mcha:111024286"/>
<evidence type="ECO:0000313" key="4">
    <source>
        <dbReference type="Proteomes" id="UP000504603"/>
    </source>
</evidence>
<accession>A0A6J1DTL6</accession>
<dbReference type="SUPFAM" id="SSF56973">
    <property type="entry name" value="Aerolisin/ETX pore-forming domain"/>
    <property type="match status" value="1"/>
</dbReference>
<proteinExistence type="inferred from homology"/>
<dbReference type="Gene3D" id="2.170.15.10">
    <property type="entry name" value="Proaerolysin, chain A, domain 3"/>
    <property type="match status" value="1"/>
</dbReference>